<protein>
    <submittedName>
        <fullName evidence="1">Uncharacterized protein</fullName>
    </submittedName>
</protein>
<proteinExistence type="predicted"/>
<evidence type="ECO:0000313" key="1">
    <source>
        <dbReference type="EMBL" id="KAI1725898.1"/>
    </source>
</evidence>
<dbReference type="Proteomes" id="UP001201812">
    <property type="component" value="Unassembled WGS sequence"/>
</dbReference>
<name>A0AAD4RCD0_9BILA</name>
<organism evidence="1 2">
    <name type="scientific">Ditylenchus destructor</name>
    <dbReference type="NCBI Taxonomy" id="166010"/>
    <lineage>
        <taxon>Eukaryota</taxon>
        <taxon>Metazoa</taxon>
        <taxon>Ecdysozoa</taxon>
        <taxon>Nematoda</taxon>
        <taxon>Chromadorea</taxon>
        <taxon>Rhabditida</taxon>
        <taxon>Tylenchina</taxon>
        <taxon>Tylenchomorpha</taxon>
        <taxon>Sphaerularioidea</taxon>
        <taxon>Anguinidae</taxon>
        <taxon>Anguininae</taxon>
        <taxon>Ditylenchus</taxon>
    </lineage>
</organism>
<sequence length="135" mass="15909">MPSSHNGKRMTEVKVSRNKGVIETLWEKHLWNWYSKQKELMYVWKCREDKPKVDIFLFSAFDSCTRIFYKTDDLSEDELEPVPIADFVEPPLKFNYNTTDRPFVQENLGFRPEFVAELEVGFCVLLNGVTAEFSE</sequence>
<dbReference type="EMBL" id="JAKKPZ010000002">
    <property type="protein sequence ID" value="KAI1725898.1"/>
    <property type="molecule type" value="Genomic_DNA"/>
</dbReference>
<gene>
    <name evidence="1" type="ORF">DdX_02584</name>
</gene>
<comment type="caution">
    <text evidence="1">The sequence shown here is derived from an EMBL/GenBank/DDBJ whole genome shotgun (WGS) entry which is preliminary data.</text>
</comment>
<dbReference type="AlphaFoldDB" id="A0AAD4RCD0"/>
<keyword evidence="2" id="KW-1185">Reference proteome</keyword>
<accession>A0AAD4RCD0</accession>
<evidence type="ECO:0000313" key="2">
    <source>
        <dbReference type="Proteomes" id="UP001201812"/>
    </source>
</evidence>
<reference evidence="1" key="1">
    <citation type="submission" date="2022-01" db="EMBL/GenBank/DDBJ databases">
        <title>Genome Sequence Resource for Two Populations of Ditylenchus destructor, the Migratory Endoparasitic Phytonematode.</title>
        <authorList>
            <person name="Zhang H."/>
            <person name="Lin R."/>
            <person name="Xie B."/>
        </authorList>
    </citation>
    <scope>NUCLEOTIDE SEQUENCE</scope>
    <source>
        <strain evidence="1">BazhouSP</strain>
    </source>
</reference>